<evidence type="ECO:0000256" key="5">
    <source>
        <dbReference type="ARBA" id="ARBA00038437"/>
    </source>
</evidence>
<keyword evidence="3 6" id="KW-0347">Helicase</keyword>
<keyword evidence="1 6" id="KW-0547">Nucleotide-binding</keyword>
<dbReference type="PANTHER" id="PTHR47959:SF13">
    <property type="entry name" value="ATP-DEPENDENT RNA HELICASE RHLE"/>
    <property type="match status" value="1"/>
</dbReference>
<dbReference type="InterPro" id="IPR001650">
    <property type="entry name" value="Helicase_C-like"/>
</dbReference>
<evidence type="ECO:0000256" key="6">
    <source>
        <dbReference type="RuleBase" id="RU000492"/>
    </source>
</evidence>
<feature type="domain" description="Helicase C-terminal" evidence="9">
    <location>
        <begin position="318"/>
        <end position="483"/>
    </location>
</feature>
<evidence type="ECO:0000256" key="4">
    <source>
        <dbReference type="ARBA" id="ARBA00022840"/>
    </source>
</evidence>
<evidence type="ECO:0000259" key="9">
    <source>
        <dbReference type="PROSITE" id="PS51194"/>
    </source>
</evidence>
<dbReference type="EMBL" id="ACJD01000003">
    <property type="protein sequence ID" value="EEH14576.1"/>
    <property type="molecule type" value="Genomic_DNA"/>
</dbReference>
<dbReference type="PROSITE" id="PS51192">
    <property type="entry name" value="HELICASE_ATP_BIND_1"/>
    <property type="match status" value="1"/>
</dbReference>
<dbReference type="GO" id="GO:0005829">
    <property type="term" value="C:cytosol"/>
    <property type="evidence" value="ECO:0007669"/>
    <property type="project" value="TreeGrafter"/>
</dbReference>
<dbReference type="InterPro" id="IPR011545">
    <property type="entry name" value="DEAD/DEAH_box_helicase_dom"/>
</dbReference>
<organism evidence="10 11">
    <name type="scientific">Brucella ceti str. Cudo</name>
    <dbReference type="NCBI Taxonomy" id="595497"/>
    <lineage>
        <taxon>Bacteria</taxon>
        <taxon>Pseudomonadati</taxon>
        <taxon>Pseudomonadota</taxon>
        <taxon>Alphaproteobacteria</taxon>
        <taxon>Hyphomicrobiales</taxon>
        <taxon>Brucellaceae</taxon>
        <taxon>Brucella/Ochrobactrum group</taxon>
        <taxon>Brucella</taxon>
    </lineage>
</organism>
<accession>C0G6E2</accession>
<dbReference type="Pfam" id="PF00270">
    <property type="entry name" value="DEAD"/>
    <property type="match status" value="1"/>
</dbReference>
<feature type="domain" description="Helicase ATP-binding" evidence="8">
    <location>
        <begin position="132"/>
        <end position="307"/>
    </location>
</feature>
<dbReference type="PROSITE" id="PS00039">
    <property type="entry name" value="DEAD_ATP_HELICASE"/>
    <property type="match status" value="1"/>
</dbReference>
<evidence type="ECO:0000313" key="10">
    <source>
        <dbReference type="EMBL" id="EEH14576.1"/>
    </source>
</evidence>
<dbReference type="AlphaFoldDB" id="C0G6E2"/>
<evidence type="ECO:0000256" key="1">
    <source>
        <dbReference type="ARBA" id="ARBA00022741"/>
    </source>
</evidence>
<feature type="compositionally biased region" description="Basic residues" evidence="7">
    <location>
        <begin position="531"/>
        <end position="542"/>
    </location>
</feature>
<comment type="caution">
    <text evidence="10">The sequence shown here is derived from an EMBL/GenBank/DDBJ whole genome shotgun (WGS) entry which is preliminary data.</text>
</comment>
<dbReference type="Proteomes" id="UP000003678">
    <property type="component" value="Unassembled WGS sequence"/>
</dbReference>
<dbReference type="SMART" id="SM00487">
    <property type="entry name" value="DEXDc"/>
    <property type="match status" value="1"/>
</dbReference>
<sequence length="549" mass="59968">MLFGRKRSICQFRRMGRLIFIGFPGLGLVASHLPHRNGPAEEGTRNQFGHDSASRQRVFRRPVVIIKWNYVRQVALARRFKADRECAVPLKEIELTKENTGGFAALGITGVLLKGVEAAGMTEPKPIQTQAIPSQLEGQDILGIAQTGSGKTAAFSLPILQKIIGLGDKRRPKTARALILAPTRELAVQIEQTIRNVSKSAHISTALVLGGVSKLSQIKRIAPGIDVLIATPGRLTDLMRDGLVDLSQTRWLVLDEADRMLDMGFINDVKRIAKATHAERQTALFSATMPKEIASLAERLLRDPVRVEVAPQGTTASEITQVVHPVPTKEKRRLLSAMLTDADMRSVIVFTRTKHGADAVVRHLERDRYDVAAIHGNKSQNARQRALNGFRDGTLRILVATDIAARGIDVPGSSHVVNYDPPDEPETYVHRIGRTGRNGASGASITLYDPATEESKLRAVERVTRSKLSIKDAPVKLAPAPVAKGPAPQGQRTEQAESRKAPAHKHRRPAQKAGEQHRAGAHASAGEAAPKPKRPFRRKRRSNGGQRAA</sequence>
<dbReference type="PROSITE" id="PS51194">
    <property type="entry name" value="HELICASE_CTER"/>
    <property type="match status" value="1"/>
</dbReference>
<gene>
    <name evidence="10" type="ORF">BCETI_3000332</name>
</gene>
<comment type="similarity">
    <text evidence="5 6">Belongs to the DEAD box helicase family.</text>
</comment>
<dbReference type="InterPro" id="IPR044742">
    <property type="entry name" value="DEAD/DEAH_RhlB"/>
</dbReference>
<dbReference type="InterPro" id="IPR000629">
    <property type="entry name" value="RNA-helicase_DEAD-box_CS"/>
</dbReference>
<evidence type="ECO:0000256" key="3">
    <source>
        <dbReference type="ARBA" id="ARBA00022806"/>
    </source>
</evidence>
<dbReference type="SMART" id="SM00490">
    <property type="entry name" value="HELICc"/>
    <property type="match status" value="1"/>
</dbReference>
<evidence type="ECO:0000259" key="8">
    <source>
        <dbReference type="PROSITE" id="PS51192"/>
    </source>
</evidence>
<evidence type="ECO:0000256" key="2">
    <source>
        <dbReference type="ARBA" id="ARBA00022801"/>
    </source>
</evidence>
<dbReference type="GO" id="GO:0003724">
    <property type="term" value="F:RNA helicase activity"/>
    <property type="evidence" value="ECO:0007669"/>
    <property type="project" value="TreeGrafter"/>
</dbReference>
<feature type="compositionally biased region" description="Low complexity" evidence="7">
    <location>
        <begin position="475"/>
        <end position="491"/>
    </location>
</feature>
<feature type="region of interest" description="Disordered" evidence="7">
    <location>
        <begin position="475"/>
        <end position="549"/>
    </location>
</feature>
<dbReference type="GO" id="GO:0016787">
    <property type="term" value="F:hydrolase activity"/>
    <property type="evidence" value="ECO:0007669"/>
    <property type="project" value="UniProtKB-KW"/>
</dbReference>
<dbReference type="GO" id="GO:0005524">
    <property type="term" value="F:ATP binding"/>
    <property type="evidence" value="ECO:0007669"/>
    <property type="project" value="UniProtKB-KW"/>
</dbReference>
<dbReference type="GO" id="GO:0003676">
    <property type="term" value="F:nucleic acid binding"/>
    <property type="evidence" value="ECO:0007669"/>
    <property type="project" value="InterPro"/>
</dbReference>
<dbReference type="PANTHER" id="PTHR47959">
    <property type="entry name" value="ATP-DEPENDENT RNA HELICASE RHLE-RELATED"/>
    <property type="match status" value="1"/>
</dbReference>
<dbReference type="Gene3D" id="3.40.50.300">
    <property type="entry name" value="P-loop containing nucleotide triphosphate hydrolases"/>
    <property type="match status" value="2"/>
</dbReference>
<dbReference type="InterPro" id="IPR027417">
    <property type="entry name" value="P-loop_NTPase"/>
</dbReference>
<feature type="compositionally biased region" description="Basic residues" evidence="7">
    <location>
        <begin position="501"/>
        <end position="510"/>
    </location>
</feature>
<dbReference type="InterPro" id="IPR050079">
    <property type="entry name" value="DEAD_box_RNA_helicase"/>
</dbReference>
<dbReference type="CDD" id="cd18787">
    <property type="entry name" value="SF2_C_DEAD"/>
    <property type="match status" value="1"/>
</dbReference>
<evidence type="ECO:0000313" key="11">
    <source>
        <dbReference type="Proteomes" id="UP000003678"/>
    </source>
</evidence>
<keyword evidence="2 6" id="KW-0378">Hydrolase</keyword>
<dbReference type="InterPro" id="IPR014001">
    <property type="entry name" value="Helicase_ATP-bd"/>
</dbReference>
<dbReference type="CDD" id="cd00268">
    <property type="entry name" value="DEADc"/>
    <property type="match status" value="1"/>
</dbReference>
<dbReference type="Pfam" id="PF00271">
    <property type="entry name" value="Helicase_C"/>
    <property type="match status" value="1"/>
</dbReference>
<keyword evidence="4 6" id="KW-0067">ATP-binding</keyword>
<dbReference type="SUPFAM" id="SSF52540">
    <property type="entry name" value="P-loop containing nucleoside triphosphate hydrolases"/>
    <property type="match status" value="1"/>
</dbReference>
<protein>
    <submittedName>
        <fullName evidence="10">DEAD-box ATP dependent DNA helicase</fullName>
    </submittedName>
</protein>
<evidence type="ECO:0000256" key="7">
    <source>
        <dbReference type="SAM" id="MobiDB-lite"/>
    </source>
</evidence>
<proteinExistence type="inferred from homology"/>
<name>C0G6E2_9HYPH</name>
<reference evidence="10 11" key="1">
    <citation type="submission" date="2009-03" db="EMBL/GenBank/DDBJ databases">
        <authorList>
            <person name="Setubal J.C."/>
            <person name="Boyle S."/>
            <person name="Crasta O.R."/>
            <person name="Gillespie J.J."/>
            <person name="Kenyon R.W."/>
            <person name="Lu J."/>
            <person name="Mane S."/>
            <person name="Nagrani S."/>
            <person name="Shallom J.M."/>
            <person name="Shallom S."/>
            <person name="Shukla M."/>
            <person name="Snyder E.E."/>
            <person name="Sobral B.W."/>
            <person name="Wattam A.R."/>
            <person name="Will R."/>
            <person name="Williams K."/>
            <person name="Yoo H."/>
            <person name="Bruce D.H."/>
            <person name="Detter C."/>
            <person name="Munk C."/>
            <person name="Brettin T.S."/>
            <person name="Ficht T."/>
        </authorList>
    </citation>
    <scope>NUCLEOTIDE SEQUENCE [LARGE SCALE GENOMIC DNA]</scope>
    <source>
        <strain evidence="10 11">Cudo</strain>
    </source>
</reference>